<accession>A9KSA3</accession>
<evidence type="ECO:0000256" key="5">
    <source>
        <dbReference type="ARBA" id="ARBA00041900"/>
    </source>
</evidence>
<sequence length="498" mass="55904" precursor="true">MNKIIIIGGGIAGLSAGIFAQRNGFESIILEKNQTLGGECTGWDRQGYHIDGCIHWLVGTKKGTPIHDLWTAVGALDGVEIYNPESFLAFEHESGVTVHLYRDLDRLKSSWVEISPQDEDSINHFCKTIKQLHSYEIPVEKPNDLMGLGEKIKFMISMKDVGMIMQKFGKMNLKEYAKTFKHPALREILSSFLPDGHSALSVFFALASFTKGQASIPYGGSKKFALRMVERYLSLGGTIETSCEATELSIDRNKADRVICSNGKSFEADYFIAACDAHLLYNGLLKGKYPDPEFEKRYNNPIDYPLGSEIHIAIGYEGAMDDIPRTLRFPVTPIKINESTIDFLTMTHYNYEPDFAPDGGTLIACSINQFHTDFDKWHALTKDSNSYECEKARIGNEVVRAIEIRFPQMKGKLKLLDVATPKTFERYCNAYRGAFMSFLPTINGRMMSHTGKIKGLQNIFLSGQWLQPPGGLPVALITGKYTIMRLCKIKKQPFRNIA</sequence>
<keyword evidence="1" id="KW-0560">Oxidoreductase</keyword>
<comment type="similarity">
    <text evidence="3">Belongs to the carotenoid/retinoid oxidoreductase family. CrtP subfamily.</text>
</comment>
<dbReference type="Pfam" id="PF01593">
    <property type="entry name" value="Amino_oxidase"/>
    <property type="match status" value="1"/>
</dbReference>
<dbReference type="EMBL" id="CP000885">
    <property type="protein sequence ID" value="ABX42135.1"/>
    <property type="molecule type" value="Genomic_DNA"/>
</dbReference>
<dbReference type="eggNOG" id="COG1233">
    <property type="taxonomic scope" value="Bacteria"/>
</dbReference>
<dbReference type="InterPro" id="IPR036188">
    <property type="entry name" value="FAD/NAD-bd_sf"/>
</dbReference>
<dbReference type="STRING" id="357809.Cphy_1763"/>
<feature type="domain" description="Amine oxidase" evidence="8">
    <location>
        <begin position="11"/>
        <end position="479"/>
    </location>
</feature>
<evidence type="ECO:0000313" key="10">
    <source>
        <dbReference type="Proteomes" id="UP000000370"/>
    </source>
</evidence>
<dbReference type="RefSeq" id="WP_012199789.1">
    <property type="nucleotide sequence ID" value="NC_010001.1"/>
</dbReference>
<dbReference type="SUPFAM" id="SSF51905">
    <property type="entry name" value="FAD/NAD(P)-binding domain"/>
    <property type="match status" value="1"/>
</dbReference>
<keyword evidence="10" id="KW-1185">Reference proteome</keyword>
<gene>
    <name evidence="9" type="ordered locus">Cphy_1763</name>
</gene>
<evidence type="ECO:0000256" key="2">
    <source>
        <dbReference type="ARBA" id="ARBA00037901"/>
    </source>
</evidence>
<dbReference type="AlphaFoldDB" id="A9KSA3"/>
<dbReference type="Proteomes" id="UP000000370">
    <property type="component" value="Chromosome"/>
</dbReference>
<dbReference type="HOGENOM" id="CLU_019722_3_0_9"/>
<dbReference type="PANTHER" id="PTHR43734:SF7">
    <property type="entry name" value="4,4'-DIAPONEUROSPORENE OXYGENASE"/>
    <property type="match status" value="1"/>
</dbReference>
<dbReference type="GO" id="GO:0016491">
    <property type="term" value="F:oxidoreductase activity"/>
    <property type="evidence" value="ECO:0007669"/>
    <property type="project" value="UniProtKB-KW"/>
</dbReference>
<comment type="pathway">
    <text evidence="2">Carotenoid biosynthesis; staphyloxanthin biosynthesis; staphyloxanthin from farnesyl diphosphate: step 3/5.</text>
</comment>
<proteinExistence type="inferred from homology"/>
<dbReference type="KEGG" id="cpy:Cphy_1763"/>
<evidence type="ECO:0000256" key="3">
    <source>
        <dbReference type="ARBA" id="ARBA00038194"/>
    </source>
</evidence>
<evidence type="ECO:0000313" key="9">
    <source>
        <dbReference type="EMBL" id="ABX42135.1"/>
    </source>
</evidence>
<evidence type="ECO:0000259" key="8">
    <source>
        <dbReference type="Pfam" id="PF01593"/>
    </source>
</evidence>
<comment type="catalytic activity">
    <reaction evidence="7">
        <text>all-trans-4,4'-diaponeurosporene + 2 AH2 + 2 O2 = 4,4'-diaponeurosporenal + 2 A + 3 H2O</text>
        <dbReference type="Rhea" id="RHEA:56104"/>
        <dbReference type="ChEBI" id="CHEBI:13193"/>
        <dbReference type="ChEBI" id="CHEBI:15377"/>
        <dbReference type="ChEBI" id="CHEBI:15379"/>
        <dbReference type="ChEBI" id="CHEBI:17499"/>
        <dbReference type="ChEBI" id="CHEBI:62743"/>
        <dbReference type="ChEBI" id="CHEBI:79065"/>
    </reaction>
</comment>
<reference evidence="10" key="1">
    <citation type="submission" date="2007-11" db="EMBL/GenBank/DDBJ databases">
        <title>Complete genome sequence of Clostridium phytofermentans ISDg.</title>
        <authorList>
            <person name="Leschine S.B."/>
            <person name="Warnick T.A."/>
            <person name="Blanchard J.L."/>
            <person name="Schnell D.J."/>
            <person name="Petit E.L."/>
            <person name="LaTouf W.G."/>
            <person name="Copeland A."/>
            <person name="Lucas S."/>
            <person name="Lapidus A."/>
            <person name="Barry K."/>
            <person name="Glavina del Rio T."/>
            <person name="Dalin E."/>
            <person name="Tice H."/>
            <person name="Pitluck S."/>
            <person name="Kiss H."/>
            <person name="Brettin T."/>
            <person name="Bruce D."/>
            <person name="Detter J.C."/>
            <person name="Han C."/>
            <person name="Kuske C."/>
            <person name="Schmutz J."/>
            <person name="Larimer F."/>
            <person name="Land M."/>
            <person name="Hauser L."/>
            <person name="Kyrpides N."/>
            <person name="Kim E.A."/>
            <person name="Richardson P."/>
        </authorList>
    </citation>
    <scope>NUCLEOTIDE SEQUENCE [LARGE SCALE GENOMIC DNA]</scope>
    <source>
        <strain evidence="10">ATCC 700394 / DSM 18823 / ISDg</strain>
    </source>
</reference>
<evidence type="ECO:0000256" key="7">
    <source>
        <dbReference type="ARBA" id="ARBA00048532"/>
    </source>
</evidence>
<dbReference type="PANTHER" id="PTHR43734">
    <property type="entry name" value="PHYTOENE DESATURASE"/>
    <property type="match status" value="1"/>
</dbReference>
<name>A9KSA3_LACP7</name>
<protein>
    <recommendedName>
        <fullName evidence="4">4,4'-diaponeurosporene oxygenase</fullName>
    </recommendedName>
    <alternativeName>
        <fullName evidence="5">4,4'-diaponeurosporene oxidase</fullName>
    </alternativeName>
    <alternativeName>
        <fullName evidence="6">Carotenoid oxidase</fullName>
    </alternativeName>
</protein>
<dbReference type="InterPro" id="IPR002937">
    <property type="entry name" value="Amino_oxidase"/>
</dbReference>
<evidence type="ECO:0000256" key="1">
    <source>
        <dbReference type="ARBA" id="ARBA00023002"/>
    </source>
</evidence>
<evidence type="ECO:0000256" key="4">
    <source>
        <dbReference type="ARBA" id="ARBA00039159"/>
    </source>
</evidence>
<dbReference type="Gene3D" id="3.50.50.60">
    <property type="entry name" value="FAD/NAD(P)-binding domain"/>
    <property type="match status" value="2"/>
</dbReference>
<organism evidence="9 10">
    <name type="scientific">Lachnoclostridium phytofermentans (strain ATCC 700394 / DSM 18823 / ISDg)</name>
    <name type="common">Clostridium phytofermentans</name>
    <dbReference type="NCBI Taxonomy" id="357809"/>
    <lineage>
        <taxon>Bacteria</taxon>
        <taxon>Bacillati</taxon>
        <taxon>Bacillota</taxon>
        <taxon>Clostridia</taxon>
        <taxon>Lachnospirales</taxon>
        <taxon>Lachnospiraceae</taxon>
    </lineage>
</organism>
<evidence type="ECO:0000256" key="6">
    <source>
        <dbReference type="ARBA" id="ARBA00042619"/>
    </source>
</evidence>
<dbReference type="OrthoDB" id="9814556at2"/>